<feature type="short sequence motif" description="GXSXG" evidence="2">
    <location>
        <begin position="36"/>
        <end position="40"/>
    </location>
</feature>
<dbReference type="InterPro" id="IPR052580">
    <property type="entry name" value="Lipid_Hydrolase"/>
</dbReference>
<feature type="short sequence motif" description="GXGXXG" evidence="2">
    <location>
        <begin position="9"/>
        <end position="14"/>
    </location>
</feature>
<comment type="caution">
    <text evidence="4">The sequence shown here is derived from an EMBL/GenBank/DDBJ whole genome shotgun (WGS) entry which is preliminary data.</text>
</comment>
<keyword evidence="2" id="KW-0442">Lipid degradation</keyword>
<evidence type="ECO:0000313" key="5">
    <source>
        <dbReference type="Proteomes" id="UP001519308"/>
    </source>
</evidence>
<dbReference type="EMBL" id="JAGGLL010000025">
    <property type="protein sequence ID" value="MBP2023240.1"/>
    <property type="molecule type" value="Genomic_DNA"/>
</dbReference>
<feature type="active site" description="Proton acceptor" evidence="2">
    <location>
        <position position="185"/>
    </location>
</feature>
<dbReference type="CDD" id="cd07207">
    <property type="entry name" value="Pat_ExoU_VipD_like"/>
    <property type="match status" value="1"/>
</dbReference>
<protein>
    <submittedName>
        <fullName evidence="4">NTE family protein</fullName>
    </submittedName>
</protein>
<gene>
    <name evidence="4" type="ORF">J2Z44_003077</name>
</gene>
<feature type="active site" description="Nucleophile" evidence="2">
    <location>
        <position position="38"/>
    </location>
</feature>
<evidence type="ECO:0000256" key="1">
    <source>
        <dbReference type="ARBA" id="ARBA00023098"/>
    </source>
</evidence>
<keyword evidence="1 2" id="KW-0443">Lipid metabolism</keyword>
<dbReference type="InterPro" id="IPR002641">
    <property type="entry name" value="PNPLA_dom"/>
</dbReference>
<keyword evidence="5" id="KW-1185">Reference proteome</keyword>
<dbReference type="InterPro" id="IPR016035">
    <property type="entry name" value="Acyl_Trfase/lysoPLipase"/>
</dbReference>
<feature type="short sequence motif" description="DGA/G" evidence="2">
    <location>
        <begin position="185"/>
        <end position="187"/>
    </location>
</feature>
<name>A0ABS4K636_9CLOT</name>
<dbReference type="PANTHER" id="PTHR46394:SF1">
    <property type="entry name" value="PNPLA DOMAIN-CONTAINING PROTEIN"/>
    <property type="match status" value="1"/>
</dbReference>
<keyword evidence="2" id="KW-0378">Hydrolase</keyword>
<dbReference type="SUPFAM" id="SSF52151">
    <property type="entry name" value="FabD/lysophospholipase-like"/>
    <property type="match status" value="1"/>
</dbReference>
<reference evidence="4 5" key="1">
    <citation type="submission" date="2021-03" db="EMBL/GenBank/DDBJ databases">
        <title>Genomic Encyclopedia of Type Strains, Phase IV (KMG-IV): sequencing the most valuable type-strain genomes for metagenomic binning, comparative biology and taxonomic classification.</title>
        <authorList>
            <person name="Goeker M."/>
        </authorList>
    </citation>
    <scope>NUCLEOTIDE SEQUENCE [LARGE SCALE GENOMIC DNA]</scope>
    <source>
        <strain evidence="4 5">DSM 28650</strain>
    </source>
</reference>
<evidence type="ECO:0000313" key="4">
    <source>
        <dbReference type="EMBL" id="MBP2023240.1"/>
    </source>
</evidence>
<dbReference type="PANTHER" id="PTHR46394">
    <property type="entry name" value="ANNEXIN"/>
    <property type="match status" value="1"/>
</dbReference>
<dbReference type="PROSITE" id="PS51635">
    <property type="entry name" value="PNPLA"/>
    <property type="match status" value="1"/>
</dbReference>
<proteinExistence type="predicted"/>
<evidence type="ECO:0000259" key="3">
    <source>
        <dbReference type="PROSITE" id="PS51635"/>
    </source>
</evidence>
<accession>A0ABS4K636</accession>
<dbReference type="RefSeq" id="WP_021285573.1">
    <property type="nucleotide sequence ID" value="NZ_JAGGLL010000025.1"/>
</dbReference>
<evidence type="ECO:0000256" key="2">
    <source>
        <dbReference type="PROSITE-ProRule" id="PRU01161"/>
    </source>
</evidence>
<organism evidence="4 5">
    <name type="scientific">Clostridium punense</name>
    <dbReference type="NCBI Taxonomy" id="1054297"/>
    <lineage>
        <taxon>Bacteria</taxon>
        <taxon>Bacillati</taxon>
        <taxon>Bacillota</taxon>
        <taxon>Clostridia</taxon>
        <taxon>Eubacteriales</taxon>
        <taxon>Clostridiaceae</taxon>
        <taxon>Clostridium</taxon>
    </lineage>
</organism>
<dbReference type="Pfam" id="PF01734">
    <property type="entry name" value="Patatin"/>
    <property type="match status" value="1"/>
</dbReference>
<dbReference type="Proteomes" id="UP001519308">
    <property type="component" value="Unassembled WGS sequence"/>
</dbReference>
<dbReference type="Gene3D" id="3.40.1090.10">
    <property type="entry name" value="Cytosolic phospholipase A2 catalytic domain"/>
    <property type="match status" value="2"/>
</dbReference>
<feature type="domain" description="PNPLA" evidence="3">
    <location>
        <begin position="5"/>
        <end position="198"/>
    </location>
</feature>
<sequence length="307" mass="34932">MKVDMVFEGGGVLGICFVGALTSLKEHGYEVDRCAGTSAGAIMAALVVAGYSVEELYDIIGNTNFSSFKKRERLWKIPIPRFLEFLGKNGLHNGENIENWIRPLLEAKGVTKFKHVMKNGNSRLKIIASDVTKGDMLVLPEDLKRYGIDPEEFDIATAVRMSASIPFYFTPYVLSYKDGNSCIVDGGLLSNFPIWIFDLEGMPRWPTIGLRLDKVRKKEKKKNCNLIKFTKEVVTAPIDVNGERFIRDKDLIRTIIIEYDGVSATDFDVAYKYKDLLFKLGYKYTETFLKRWDVQRYINGLDGYKKL</sequence>